<dbReference type="GO" id="GO:0005886">
    <property type="term" value="C:plasma membrane"/>
    <property type="evidence" value="ECO:0007669"/>
    <property type="project" value="TreeGrafter"/>
</dbReference>
<keyword evidence="4" id="KW-0997">Cell inner membrane</keyword>
<dbReference type="PANTHER" id="PTHR37468">
    <property type="entry name" value="SULFATE TRANSPORTER CYSZ"/>
    <property type="match status" value="1"/>
</dbReference>
<keyword evidence="9 10" id="KW-0472">Membrane</keyword>
<dbReference type="GO" id="GO:0009675">
    <property type="term" value="F:high-affinity sulfate:proton symporter activity"/>
    <property type="evidence" value="ECO:0007669"/>
    <property type="project" value="TreeGrafter"/>
</dbReference>
<dbReference type="Pfam" id="PF07264">
    <property type="entry name" value="EI24"/>
    <property type="match status" value="1"/>
</dbReference>
<evidence type="ECO:0000256" key="1">
    <source>
        <dbReference type="ARBA" id="ARBA00004141"/>
    </source>
</evidence>
<keyword evidence="6 10" id="KW-0812">Transmembrane</keyword>
<evidence type="ECO:0000256" key="9">
    <source>
        <dbReference type="ARBA" id="ARBA00023136"/>
    </source>
</evidence>
<dbReference type="OrthoDB" id="9787566at2"/>
<comment type="caution">
    <text evidence="11">The sequence shown here is derived from an EMBL/GenBank/DDBJ whole genome shotgun (WGS) entry which is preliminary data.</text>
</comment>
<dbReference type="EMBL" id="QKZV01000014">
    <property type="protein sequence ID" value="PZX59465.1"/>
    <property type="molecule type" value="Genomic_DNA"/>
</dbReference>
<accession>A0A2W7S983</accession>
<dbReference type="InterPro" id="IPR059112">
    <property type="entry name" value="CysZ/EI24"/>
</dbReference>
<evidence type="ECO:0000256" key="2">
    <source>
        <dbReference type="ARBA" id="ARBA00022448"/>
    </source>
</evidence>
<evidence type="ECO:0000313" key="12">
    <source>
        <dbReference type="Proteomes" id="UP000249720"/>
    </source>
</evidence>
<feature type="transmembrane region" description="Helical" evidence="10">
    <location>
        <begin position="24"/>
        <end position="47"/>
    </location>
</feature>
<evidence type="ECO:0000256" key="10">
    <source>
        <dbReference type="SAM" id="Phobius"/>
    </source>
</evidence>
<organism evidence="11 12">
    <name type="scientific">Hydrotalea sandarakina</name>
    <dbReference type="NCBI Taxonomy" id="1004304"/>
    <lineage>
        <taxon>Bacteria</taxon>
        <taxon>Pseudomonadati</taxon>
        <taxon>Bacteroidota</taxon>
        <taxon>Chitinophagia</taxon>
        <taxon>Chitinophagales</taxon>
        <taxon>Chitinophagaceae</taxon>
        <taxon>Hydrotalea</taxon>
    </lineage>
</organism>
<dbReference type="AlphaFoldDB" id="A0A2W7S983"/>
<evidence type="ECO:0000256" key="4">
    <source>
        <dbReference type="ARBA" id="ARBA00022519"/>
    </source>
</evidence>
<name>A0A2W7S983_9BACT</name>
<dbReference type="GO" id="GO:0000103">
    <property type="term" value="P:sulfate assimilation"/>
    <property type="evidence" value="ECO:0007669"/>
    <property type="project" value="TreeGrafter"/>
</dbReference>
<keyword evidence="8" id="KW-0764">Sulfate transport</keyword>
<keyword evidence="7 10" id="KW-1133">Transmembrane helix</keyword>
<keyword evidence="3" id="KW-1003">Cell membrane</keyword>
<keyword evidence="2" id="KW-0813">Transport</keyword>
<evidence type="ECO:0000256" key="3">
    <source>
        <dbReference type="ARBA" id="ARBA00022475"/>
    </source>
</evidence>
<dbReference type="RefSeq" id="WP_111297281.1">
    <property type="nucleotide sequence ID" value="NZ_QKZV01000014.1"/>
</dbReference>
<evidence type="ECO:0000313" key="11">
    <source>
        <dbReference type="EMBL" id="PZX59465.1"/>
    </source>
</evidence>
<dbReference type="Proteomes" id="UP000249720">
    <property type="component" value="Unassembled WGS sequence"/>
</dbReference>
<dbReference type="InterPro" id="IPR050480">
    <property type="entry name" value="CysZ-like"/>
</dbReference>
<evidence type="ECO:0000256" key="5">
    <source>
        <dbReference type="ARBA" id="ARBA00022605"/>
    </source>
</evidence>
<keyword evidence="5" id="KW-0028">Amino-acid biosynthesis</keyword>
<evidence type="ECO:0000256" key="7">
    <source>
        <dbReference type="ARBA" id="ARBA00022989"/>
    </source>
</evidence>
<evidence type="ECO:0000256" key="8">
    <source>
        <dbReference type="ARBA" id="ARBA00023032"/>
    </source>
</evidence>
<feature type="transmembrane region" description="Helical" evidence="10">
    <location>
        <begin position="74"/>
        <end position="95"/>
    </location>
</feature>
<proteinExistence type="predicted"/>
<protein>
    <submittedName>
        <fullName evidence="11">CysZ protein</fullName>
    </submittedName>
</protein>
<comment type="subcellular location">
    <subcellularLocation>
        <location evidence="1">Membrane</location>
        <topology evidence="1">Multi-pass membrane protein</topology>
    </subcellularLocation>
</comment>
<gene>
    <name evidence="11" type="ORF">LX80_02805</name>
</gene>
<reference evidence="11 12" key="1">
    <citation type="submission" date="2018-06" db="EMBL/GenBank/DDBJ databases">
        <title>Genomic Encyclopedia of Archaeal and Bacterial Type Strains, Phase II (KMG-II): from individual species to whole genera.</title>
        <authorList>
            <person name="Goeker M."/>
        </authorList>
    </citation>
    <scope>NUCLEOTIDE SEQUENCE [LARGE SCALE GENOMIC DNA]</scope>
    <source>
        <strain evidence="11 12">DSM 23241</strain>
    </source>
</reference>
<sequence length="270" mass="31288">MLKEIIIAVQAYFKAHRFIKQHQLWKWIIIPGILYALLFVFSMGFFLHTTSGVIEWLSLRTGLKTWLDKMQSTWLGFLFTLSSLGLLLLQMLFYFSFFKYFYLIVGSPVFAYLSEKTEAIINHQDYPFSFRQLGSDMWRGVRLAIRNAVWQSIYVIALMFLSIIPLFGLITPIIALFIEAYYYGFSMLDYSMERHQKTMSESTYYIGTHKGIAIGNGLVFYLMHFLPFIGWVLAPAYAVVAATLALYPLHEDEPPKIYVPGKPSVTNKKN</sequence>
<evidence type="ECO:0000256" key="6">
    <source>
        <dbReference type="ARBA" id="ARBA00022692"/>
    </source>
</evidence>
<feature type="transmembrane region" description="Helical" evidence="10">
    <location>
        <begin position="148"/>
        <end position="167"/>
    </location>
</feature>
<dbReference type="GO" id="GO:0019344">
    <property type="term" value="P:cysteine biosynthetic process"/>
    <property type="evidence" value="ECO:0007669"/>
    <property type="project" value="TreeGrafter"/>
</dbReference>
<keyword evidence="12" id="KW-1185">Reference proteome</keyword>
<dbReference type="PANTHER" id="PTHR37468:SF1">
    <property type="entry name" value="SULFATE TRANSPORTER CYSZ"/>
    <property type="match status" value="1"/>
</dbReference>